<name>A0AAV2INV4_LYMST</name>
<gene>
    <name evidence="1" type="ORF">GSLYS_00021947001</name>
</gene>
<dbReference type="Proteomes" id="UP001497497">
    <property type="component" value="Unassembled WGS sequence"/>
</dbReference>
<dbReference type="SUPFAM" id="SSF117281">
    <property type="entry name" value="Kelch motif"/>
    <property type="match status" value="1"/>
</dbReference>
<accession>A0AAV2INV4</accession>
<dbReference type="EMBL" id="CAXITT010001499">
    <property type="protein sequence ID" value="CAL1548630.1"/>
    <property type="molecule type" value="Genomic_DNA"/>
</dbReference>
<organism evidence="1 2">
    <name type="scientific">Lymnaea stagnalis</name>
    <name type="common">Great pond snail</name>
    <name type="synonym">Helix stagnalis</name>
    <dbReference type="NCBI Taxonomy" id="6523"/>
    <lineage>
        <taxon>Eukaryota</taxon>
        <taxon>Metazoa</taxon>
        <taxon>Spiralia</taxon>
        <taxon>Lophotrochozoa</taxon>
        <taxon>Mollusca</taxon>
        <taxon>Gastropoda</taxon>
        <taxon>Heterobranchia</taxon>
        <taxon>Euthyneura</taxon>
        <taxon>Panpulmonata</taxon>
        <taxon>Hygrophila</taxon>
        <taxon>Lymnaeoidea</taxon>
        <taxon>Lymnaeidae</taxon>
        <taxon>Lymnaea</taxon>
    </lineage>
</organism>
<dbReference type="AlphaFoldDB" id="A0AAV2INV4"/>
<keyword evidence="2" id="KW-1185">Reference proteome</keyword>
<sequence length="150" mass="17013">YDNILLVFCSEAVNSVEETAVHCLDLTTKIWTRLAHLDGPAKHLISFQDGENNYIIQRNGNVWRFVDAQDKLVSFHFIGKLWTADRILYGAVLFKNQLTLLGDNPKDYPNDAIFVLNDFPYSIKLRGLSGTCSNFLPVILVKRGLTPVKE</sequence>
<reference evidence="1 2" key="1">
    <citation type="submission" date="2024-04" db="EMBL/GenBank/DDBJ databases">
        <authorList>
            <consortium name="Genoscope - CEA"/>
            <person name="William W."/>
        </authorList>
    </citation>
    <scope>NUCLEOTIDE SEQUENCE [LARGE SCALE GENOMIC DNA]</scope>
</reference>
<evidence type="ECO:0000313" key="2">
    <source>
        <dbReference type="Proteomes" id="UP001497497"/>
    </source>
</evidence>
<dbReference type="InterPro" id="IPR015915">
    <property type="entry name" value="Kelch-typ_b-propeller"/>
</dbReference>
<comment type="caution">
    <text evidence="1">The sequence shown here is derived from an EMBL/GenBank/DDBJ whole genome shotgun (WGS) entry which is preliminary data.</text>
</comment>
<evidence type="ECO:0000313" key="1">
    <source>
        <dbReference type="EMBL" id="CAL1548630.1"/>
    </source>
</evidence>
<feature type="non-terminal residue" evidence="1">
    <location>
        <position position="1"/>
    </location>
</feature>
<proteinExistence type="predicted"/>
<protein>
    <submittedName>
        <fullName evidence="1">Uncharacterized protein</fullName>
    </submittedName>
</protein>